<dbReference type="Proteomes" id="UP000309038">
    <property type="component" value="Unassembled WGS sequence"/>
</dbReference>
<proteinExistence type="predicted"/>
<keyword evidence="5" id="KW-1185">Reference proteome</keyword>
<evidence type="ECO:0000313" key="5">
    <source>
        <dbReference type="Proteomes" id="UP000309038"/>
    </source>
</evidence>
<name>A0A4S4KZV9_9APHY</name>
<feature type="transmembrane region" description="Helical" evidence="2">
    <location>
        <begin position="20"/>
        <end position="38"/>
    </location>
</feature>
<evidence type="ECO:0000259" key="3">
    <source>
        <dbReference type="Pfam" id="PF20151"/>
    </source>
</evidence>
<keyword evidence="2" id="KW-0472">Membrane</keyword>
<evidence type="ECO:0000256" key="1">
    <source>
        <dbReference type="SAM" id="MobiDB-lite"/>
    </source>
</evidence>
<dbReference type="AlphaFoldDB" id="A0A4S4KZV9"/>
<keyword evidence="2" id="KW-1133">Transmembrane helix</keyword>
<feature type="transmembrane region" description="Helical" evidence="2">
    <location>
        <begin position="177"/>
        <end position="198"/>
    </location>
</feature>
<gene>
    <name evidence="4" type="ORF">EW026_g249</name>
</gene>
<comment type="caution">
    <text evidence="4">The sequence shown here is derived from an EMBL/GenBank/DDBJ whole genome shotgun (WGS) entry which is preliminary data.</text>
</comment>
<accession>A0A4S4KZV9</accession>
<feature type="transmembrane region" description="Helical" evidence="2">
    <location>
        <begin position="53"/>
        <end position="73"/>
    </location>
</feature>
<feature type="domain" description="DUF6533" evidence="3">
    <location>
        <begin position="21"/>
        <end position="66"/>
    </location>
</feature>
<dbReference type="Pfam" id="PF20151">
    <property type="entry name" value="DUF6533"/>
    <property type="match status" value="1"/>
</dbReference>
<keyword evidence="2" id="KW-0812">Transmembrane</keyword>
<evidence type="ECO:0000256" key="2">
    <source>
        <dbReference type="SAM" id="Phobius"/>
    </source>
</evidence>
<reference evidence="4 5" key="1">
    <citation type="submission" date="2019-02" db="EMBL/GenBank/DDBJ databases">
        <title>Genome sequencing of the rare red list fungi Phlebia centrifuga.</title>
        <authorList>
            <person name="Buettner E."/>
            <person name="Kellner H."/>
        </authorList>
    </citation>
    <scope>NUCLEOTIDE SEQUENCE [LARGE SCALE GENOMIC DNA]</scope>
    <source>
        <strain evidence="4 5">DSM 108282</strain>
    </source>
</reference>
<dbReference type="EMBL" id="SGPJ01000003">
    <property type="protein sequence ID" value="THH02670.1"/>
    <property type="molecule type" value="Genomic_DNA"/>
</dbReference>
<feature type="transmembrane region" description="Helical" evidence="2">
    <location>
        <begin position="140"/>
        <end position="157"/>
    </location>
</feature>
<feature type="region of interest" description="Disordered" evidence="1">
    <location>
        <begin position="309"/>
        <end position="335"/>
    </location>
</feature>
<protein>
    <recommendedName>
        <fullName evidence="3">DUF6533 domain-containing protein</fullName>
    </recommendedName>
</protein>
<organism evidence="4 5">
    <name type="scientific">Hermanssonia centrifuga</name>
    <dbReference type="NCBI Taxonomy" id="98765"/>
    <lineage>
        <taxon>Eukaryota</taxon>
        <taxon>Fungi</taxon>
        <taxon>Dikarya</taxon>
        <taxon>Basidiomycota</taxon>
        <taxon>Agaricomycotina</taxon>
        <taxon>Agaricomycetes</taxon>
        <taxon>Polyporales</taxon>
        <taxon>Meruliaceae</taxon>
        <taxon>Hermanssonia</taxon>
    </lineage>
</organism>
<evidence type="ECO:0000313" key="4">
    <source>
        <dbReference type="EMBL" id="THH02670.1"/>
    </source>
</evidence>
<dbReference type="InterPro" id="IPR045340">
    <property type="entry name" value="DUF6533"/>
</dbReference>
<feature type="transmembrane region" description="Helical" evidence="2">
    <location>
        <begin position="115"/>
        <end position="134"/>
    </location>
</feature>
<sequence length="335" mass="38069">MTVDKPPDFVDDFAQTRVTIYMGFISFSILVWDHIVTFSDEVEYIWKGHKGPLVYLFLLNRYLTPLGFIINLFGRSHPKPEYHALILDRSLYVSIMDDITFSGANKFTLGITRIYALYSTKLFVVAGVAIIFFVELSVNAWLLTNGVVLLLTLNRTVGPVRRKTAGKIIRVLLRDGILYYSVIFSVNFVLTIMIVAAPQGIQNITAQLEYLLTVSMMSRITLHLRKQARARDIETEFIGFASTDTIQHGVRSRLRFNNRSAGRGITTDPQLTVTVEESAVVHDDDGNLLGDSQDDDGERRKMAEWYEMQMRPKTPPVARISGKMVRDDESYLDMP</sequence>